<feature type="compositionally biased region" description="Polar residues" evidence="1">
    <location>
        <begin position="264"/>
        <end position="276"/>
    </location>
</feature>
<feature type="region of interest" description="Disordered" evidence="1">
    <location>
        <begin position="154"/>
        <end position="180"/>
    </location>
</feature>
<gene>
    <name evidence="2" type="ORF">J3D65DRAFT_329467</name>
</gene>
<name>A0ABR1LTI8_9PEZI</name>
<dbReference type="EMBL" id="JBBPEH010000005">
    <property type="protein sequence ID" value="KAK7538477.1"/>
    <property type="molecule type" value="Genomic_DNA"/>
</dbReference>
<dbReference type="GeneID" id="92028314"/>
<evidence type="ECO:0000313" key="3">
    <source>
        <dbReference type="Proteomes" id="UP001360953"/>
    </source>
</evidence>
<feature type="compositionally biased region" description="Basic residues" evidence="1">
    <location>
        <begin position="123"/>
        <end position="136"/>
    </location>
</feature>
<proteinExistence type="predicted"/>
<reference evidence="2 3" key="1">
    <citation type="submission" date="2024-04" db="EMBL/GenBank/DDBJ databases">
        <title>Phyllosticta paracitricarpa is synonymous to the EU quarantine fungus P. citricarpa based on phylogenomic analyses.</title>
        <authorList>
            <consortium name="Lawrence Berkeley National Laboratory"/>
            <person name="Van ingen-buijs V.A."/>
            <person name="Van westerhoven A.C."/>
            <person name="Haridas S."/>
            <person name="Skiadas P."/>
            <person name="Martin F."/>
            <person name="Groenewald J.Z."/>
            <person name="Crous P.W."/>
            <person name="Seidl M.F."/>
        </authorList>
    </citation>
    <scope>NUCLEOTIDE SEQUENCE [LARGE SCALE GENOMIC DNA]</scope>
    <source>
        <strain evidence="2 3">CPC 17464</strain>
    </source>
</reference>
<keyword evidence="3" id="KW-1185">Reference proteome</keyword>
<feature type="compositionally biased region" description="Low complexity" evidence="1">
    <location>
        <begin position="620"/>
        <end position="639"/>
    </location>
</feature>
<organism evidence="2 3">
    <name type="scientific">Phyllosticta citribraziliensis</name>
    <dbReference type="NCBI Taxonomy" id="989973"/>
    <lineage>
        <taxon>Eukaryota</taxon>
        <taxon>Fungi</taxon>
        <taxon>Dikarya</taxon>
        <taxon>Ascomycota</taxon>
        <taxon>Pezizomycotina</taxon>
        <taxon>Dothideomycetes</taxon>
        <taxon>Dothideomycetes incertae sedis</taxon>
        <taxon>Botryosphaeriales</taxon>
        <taxon>Phyllostictaceae</taxon>
        <taxon>Phyllosticta</taxon>
    </lineage>
</organism>
<dbReference type="RefSeq" id="XP_066656164.1">
    <property type="nucleotide sequence ID" value="XM_066795408.1"/>
</dbReference>
<feature type="compositionally biased region" description="Low complexity" evidence="1">
    <location>
        <begin position="45"/>
        <end position="61"/>
    </location>
</feature>
<feature type="compositionally biased region" description="Basic and acidic residues" evidence="1">
    <location>
        <begin position="24"/>
        <end position="35"/>
    </location>
</feature>
<feature type="region of interest" description="Disordered" evidence="1">
    <location>
        <begin position="93"/>
        <end position="142"/>
    </location>
</feature>
<sequence length="724" mass="79322">MTSPPPSLDHSNKDTRSAIPESNASHDRSKSEPKSPRQTPGTGSGNNSSSASKRQSKSRLSFISTGISPSPARSYKILKNVARRGYYEDVYGAYPSTDEDREGGSIPCESDSDGPPTLSARVSNKKQSKRAAIKSRRHEERAMADAFERRLKAGASESSAVLKMKLDDDEDAKAARDEFKKGKTFRQYMEELDQIDKSHPILPDSYRRMFSWWKGCDEPMAPEKIAWHRRHMRQLEGVSSSEDSSPLSSPRSTTPEPPFALPSSAPQPESSQNASKGTKGFVDPRTGEFMVPLSALKEMIPLSVLKEKFTELPGDFVSRNEALHSDIPRATKESNDTPKRANEALDRDIPCATTESNDPPKRANEGPMDALEPPSKKLRRDSGASGGESHGKDIGLTDDEEKETSPESRDSSVPNWVRRSRRPASNSTPLYRADQHPADKFLDSTPKTRDETSFIHVVDSDDEDQDSDQSVVRRPRTKSLSRPTEPPRPTTPRKQKTALAVSRGSSGTPKKRGRKPGTRVVNGKVVLPSEVGSPPVPLPSEAKSPSVPRKGSGILSRLPTKTSSLPSENPKFNFDEPTITKKRTPIPSEKVRANSMYDAATKKAPAQPKSSKIDTDASKSKTQTSAASPRSTTTPSKSTQADKSPAKRKPPTLSTAASVLTRRENGFIRGNSDFEEAEEESTESTTTHNGDDAGKTKISFRVPPRRPTPPIPKSSGALNRRLFH</sequence>
<protein>
    <submittedName>
        <fullName evidence="2">Uncharacterized protein</fullName>
    </submittedName>
</protein>
<feature type="compositionally biased region" description="Low complexity" evidence="1">
    <location>
        <begin position="239"/>
        <end position="254"/>
    </location>
</feature>
<comment type="caution">
    <text evidence="2">The sequence shown here is derived from an EMBL/GenBank/DDBJ whole genome shotgun (WGS) entry which is preliminary data.</text>
</comment>
<dbReference type="Proteomes" id="UP001360953">
    <property type="component" value="Unassembled WGS sequence"/>
</dbReference>
<evidence type="ECO:0000256" key="1">
    <source>
        <dbReference type="SAM" id="MobiDB-lite"/>
    </source>
</evidence>
<feature type="compositionally biased region" description="Acidic residues" evidence="1">
    <location>
        <begin position="673"/>
        <end position="682"/>
    </location>
</feature>
<feature type="compositionally biased region" description="Basic and acidic residues" evidence="1">
    <location>
        <begin position="433"/>
        <end position="453"/>
    </location>
</feature>
<accession>A0ABR1LTI8</accession>
<evidence type="ECO:0000313" key="2">
    <source>
        <dbReference type="EMBL" id="KAK7538477.1"/>
    </source>
</evidence>
<feature type="compositionally biased region" description="Basic and acidic residues" evidence="1">
    <location>
        <begin position="321"/>
        <end position="349"/>
    </location>
</feature>
<feature type="region of interest" description="Disordered" evidence="1">
    <location>
        <begin position="235"/>
        <end position="285"/>
    </location>
</feature>
<feature type="region of interest" description="Disordered" evidence="1">
    <location>
        <begin position="1"/>
        <end position="75"/>
    </location>
</feature>
<feature type="region of interest" description="Disordered" evidence="1">
    <location>
        <begin position="318"/>
        <end position="724"/>
    </location>
</feature>